<dbReference type="PANTHER" id="PTHR15503:SF45">
    <property type="entry name" value="RNA-DIRECTED DNA POLYMERASE HOMOLOG"/>
    <property type="match status" value="1"/>
</dbReference>
<dbReference type="Pfam" id="PF03732">
    <property type="entry name" value="Retrotrans_gag"/>
    <property type="match status" value="1"/>
</dbReference>
<dbReference type="InterPro" id="IPR005162">
    <property type="entry name" value="Retrotrans_gag_dom"/>
</dbReference>
<dbReference type="PANTHER" id="PTHR15503">
    <property type="entry name" value="LDOC1 RELATED"/>
    <property type="match status" value="1"/>
</dbReference>
<proteinExistence type="predicted"/>
<sequence length="334" mass="38123">MPRCNIYDGPHRPQGSIGGINTLLTEAAHRHPPAVISEGHASWQAPSDRVFETQVEKPTSEDVVGEQIGKLRELVARQAAVAAPVPQDPPPAPVPQDPPPAPVVPTPAVTATPVTAVPPTASDLRLLVSDALEAKQERSLAALMAFKRFNPPIFQGDVKDPWLMEAWFTTMEALFEDIYTLERDKVHLAAHCLEGSARLWWTGLKKSRSLEISSLTWEAFREMLFMEYFPENDKRKIKEDFRKLRQGNRLVREYEREFSHMVDCVPSLVHGDRDRAEAFERGLRPDIFKVVHAFRLKTYKDVLNRTLWVERGNAIAREEREMFEKERDRDKSKK</sequence>
<dbReference type="InterPro" id="IPR032567">
    <property type="entry name" value="RTL1-rel"/>
</dbReference>
<gene>
    <name evidence="2" type="ORF">CB5_LOCUS12632</name>
</gene>
<reference evidence="2" key="1">
    <citation type="submission" date="2020-07" db="EMBL/GenBank/DDBJ databases">
        <authorList>
            <person name="Lin J."/>
        </authorList>
    </citation>
    <scope>NUCLEOTIDE SEQUENCE</scope>
</reference>
<organism evidence="2">
    <name type="scientific">Ananas comosus var. bracteatus</name>
    <name type="common">red pineapple</name>
    <dbReference type="NCBI Taxonomy" id="296719"/>
    <lineage>
        <taxon>Eukaryota</taxon>
        <taxon>Viridiplantae</taxon>
        <taxon>Streptophyta</taxon>
        <taxon>Embryophyta</taxon>
        <taxon>Tracheophyta</taxon>
        <taxon>Spermatophyta</taxon>
        <taxon>Magnoliopsida</taxon>
        <taxon>Liliopsida</taxon>
        <taxon>Poales</taxon>
        <taxon>Bromeliaceae</taxon>
        <taxon>Bromelioideae</taxon>
        <taxon>Ananas</taxon>
    </lineage>
</organism>
<evidence type="ECO:0000313" key="2">
    <source>
        <dbReference type="EMBL" id="CAD1829421.1"/>
    </source>
</evidence>
<protein>
    <recommendedName>
        <fullName evidence="1">Retrotransposon gag domain-containing protein</fullName>
    </recommendedName>
</protein>
<accession>A0A6V7PEV8</accession>
<dbReference type="AlphaFoldDB" id="A0A6V7PEV8"/>
<dbReference type="EMBL" id="LR862147">
    <property type="protein sequence ID" value="CAD1829421.1"/>
    <property type="molecule type" value="Genomic_DNA"/>
</dbReference>
<name>A0A6V7PEV8_ANACO</name>
<feature type="domain" description="Retrotransposon gag" evidence="1">
    <location>
        <begin position="188"/>
        <end position="285"/>
    </location>
</feature>
<evidence type="ECO:0000259" key="1">
    <source>
        <dbReference type="Pfam" id="PF03732"/>
    </source>
</evidence>